<dbReference type="Proteomes" id="UP001501585">
    <property type="component" value="Unassembled WGS sequence"/>
</dbReference>
<dbReference type="InterPro" id="IPR041698">
    <property type="entry name" value="Methyltransf_25"/>
</dbReference>
<evidence type="ECO:0000256" key="1">
    <source>
        <dbReference type="ARBA" id="ARBA00022603"/>
    </source>
</evidence>
<dbReference type="Gene3D" id="3.40.50.150">
    <property type="entry name" value="Vaccinia Virus protein VP39"/>
    <property type="match status" value="1"/>
</dbReference>
<evidence type="ECO:0000256" key="2">
    <source>
        <dbReference type="ARBA" id="ARBA00022679"/>
    </source>
</evidence>
<evidence type="ECO:0000313" key="4">
    <source>
        <dbReference type="EMBL" id="GAA1991899.1"/>
    </source>
</evidence>
<proteinExistence type="predicted"/>
<dbReference type="EMBL" id="BAAAPC010000006">
    <property type="protein sequence ID" value="GAA1991899.1"/>
    <property type="molecule type" value="Genomic_DNA"/>
</dbReference>
<sequence length="267" mass="28801">MVETPPVVSVLDTYEKLAEVYDAVTDVPGYSQWMKIFIDLIEAHDRPGDRLLDLGCGTGKSSVVFNDLGYQTTGVDISPAMIKIAREKKEMSSIDFVVGDLCDLPDFPEMFDAATAAGEQFHYLDDAAALRSALRSVRSRLRPGGLLVFELNTAGTFATLCAAPAVRRGSGSVVVLDGTASAPFAPGSCVEVAMDSFTEATDGMWRHVETRHPHRHFPHDEVAAALSASGFELVTVYGIQGGKLHEGLDEQNDLKSFYVARTPEATG</sequence>
<keyword evidence="2" id="KW-0808">Transferase</keyword>
<dbReference type="Pfam" id="PF13649">
    <property type="entry name" value="Methyltransf_25"/>
    <property type="match status" value="1"/>
</dbReference>
<dbReference type="Gene3D" id="2.20.130.10">
    <property type="entry name" value="CAC2371-like domains"/>
    <property type="match status" value="1"/>
</dbReference>
<name>A0ABN2ST38_9ACTN</name>
<dbReference type="PANTHER" id="PTHR43861">
    <property type="entry name" value="TRANS-ACONITATE 2-METHYLTRANSFERASE-RELATED"/>
    <property type="match status" value="1"/>
</dbReference>
<accession>A0ABN2ST38</accession>
<dbReference type="PANTHER" id="PTHR43861:SF1">
    <property type="entry name" value="TRANS-ACONITATE 2-METHYLTRANSFERASE"/>
    <property type="match status" value="1"/>
</dbReference>
<dbReference type="CDD" id="cd02440">
    <property type="entry name" value="AdoMet_MTases"/>
    <property type="match status" value="1"/>
</dbReference>
<comment type="caution">
    <text evidence="4">The sequence shown here is derived from an EMBL/GenBank/DDBJ whole genome shotgun (WGS) entry which is preliminary data.</text>
</comment>
<protein>
    <recommendedName>
        <fullName evidence="3">Methyltransferase domain-containing protein</fullName>
    </recommendedName>
</protein>
<dbReference type="InterPro" id="IPR029063">
    <property type="entry name" value="SAM-dependent_MTases_sf"/>
</dbReference>
<gene>
    <name evidence="4" type="ORF">GCM10009799_17230</name>
</gene>
<reference evidence="4 5" key="1">
    <citation type="journal article" date="2019" name="Int. J. Syst. Evol. Microbiol.">
        <title>The Global Catalogue of Microorganisms (GCM) 10K type strain sequencing project: providing services to taxonomists for standard genome sequencing and annotation.</title>
        <authorList>
            <consortium name="The Broad Institute Genomics Platform"/>
            <consortium name="The Broad Institute Genome Sequencing Center for Infectious Disease"/>
            <person name="Wu L."/>
            <person name="Ma J."/>
        </authorList>
    </citation>
    <scope>NUCLEOTIDE SEQUENCE [LARGE SCALE GENOMIC DNA]</scope>
    <source>
        <strain evidence="4 5">JCM 15313</strain>
    </source>
</reference>
<evidence type="ECO:0000259" key="3">
    <source>
        <dbReference type="Pfam" id="PF13649"/>
    </source>
</evidence>
<dbReference type="SUPFAM" id="SSF53335">
    <property type="entry name" value="S-adenosyl-L-methionine-dependent methyltransferases"/>
    <property type="match status" value="1"/>
</dbReference>
<organism evidence="4 5">
    <name type="scientific">Nocardiopsis rhodophaea</name>
    <dbReference type="NCBI Taxonomy" id="280238"/>
    <lineage>
        <taxon>Bacteria</taxon>
        <taxon>Bacillati</taxon>
        <taxon>Actinomycetota</taxon>
        <taxon>Actinomycetes</taxon>
        <taxon>Streptosporangiales</taxon>
        <taxon>Nocardiopsidaceae</taxon>
        <taxon>Nocardiopsis</taxon>
    </lineage>
</organism>
<keyword evidence="5" id="KW-1185">Reference proteome</keyword>
<evidence type="ECO:0000313" key="5">
    <source>
        <dbReference type="Proteomes" id="UP001501585"/>
    </source>
</evidence>
<feature type="domain" description="Methyltransferase" evidence="3">
    <location>
        <begin position="52"/>
        <end position="145"/>
    </location>
</feature>
<keyword evidence="1" id="KW-0489">Methyltransferase</keyword>